<keyword evidence="3" id="KW-1185">Reference proteome</keyword>
<name>A0A4Y7TZC7_COPMI</name>
<feature type="region of interest" description="Disordered" evidence="1">
    <location>
        <begin position="1"/>
        <end position="83"/>
    </location>
</feature>
<dbReference type="Proteomes" id="UP000298030">
    <property type="component" value="Unassembled WGS sequence"/>
</dbReference>
<evidence type="ECO:0000313" key="3">
    <source>
        <dbReference type="Proteomes" id="UP000298030"/>
    </source>
</evidence>
<feature type="compositionally biased region" description="Basic and acidic residues" evidence="1">
    <location>
        <begin position="71"/>
        <end position="83"/>
    </location>
</feature>
<dbReference type="OrthoDB" id="3250108at2759"/>
<accession>A0A4Y7TZC7</accession>
<dbReference type="AlphaFoldDB" id="A0A4Y7TZC7"/>
<reference evidence="2 3" key="1">
    <citation type="journal article" date="2019" name="Nat. Ecol. Evol.">
        <title>Megaphylogeny resolves global patterns of mushroom evolution.</title>
        <authorList>
            <person name="Varga T."/>
            <person name="Krizsan K."/>
            <person name="Foldi C."/>
            <person name="Dima B."/>
            <person name="Sanchez-Garcia M."/>
            <person name="Sanchez-Ramirez S."/>
            <person name="Szollosi G.J."/>
            <person name="Szarkandi J.G."/>
            <person name="Papp V."/>
            <person name="Albert L."/>
            <person name="Andreopoulos W."/>
            <person name="Angelini C."/>
            <person name="Antonin V."/>
            <person name="Barry K.W."/>
            <person name="Bougher N.L."/>
            <person name="Buchanan P."/>
            <person name="Buyck B."/>
            <person name="Bense V."/>
            <person name="Catcheside P."/>
            <person name="Chovatia M."/>
            <person name="Cooper J."/>
            <person name="Damon W."/>
            <person name="Desjardin D."/>
            <person name="Finy P."/>
            <person name="Geml J."/>
            <person name="Haridas S."/>
            <person name="Hughes K."/>
            <person name="Justo A."/>
            <person name="Karasinski D."/>
            <person name="Kautmanova I."/>
            <person name="Kiss B."/>
            <person name="Kocsube S."/>
            <person name="Kotiranta H."/>
            <person name="LaButti K.M."/>
            <person name="Lechner B.E."/>
            <person name="Liimatainen K."/>
            <person name="Lipzen A."/>
            <person name="Lukacs Z."/>
            <person name="Mihaltcheva S."/>
            <person name="Morgado L.N."/>
            <person name="Niskanen T."/>
            <person name="Noordeloos M.E."/>
            <person name="Ohm R.A."/>
            <person name="Ortiz-Santana B."/>
            <person name="Ovrebo C."/>
            <person name="Racz N."/>
            <person name="Riley R."/>
            <person name="Savchenko A."/>
            <person name="Shiryaev A."/>
            <person name="Soop K."/>
            <person name="Spirin V."/>
            <person name="Szebenyi C."/>
            <person name="Tomsovsky M."/>
            <person name="Tulloss R.E."/>
            <person name="Uehling J."/>
            <person name="Grigoriev I.V."/>
            <person name="Vagvolgyi C."/>
            <person name="Papp T."/>
            <person name="Martin F.M."/>
            <person name="Miettinen O."/>
            <person name="Hibbett D.S."/>
            <person name="Nagy L.G."/>
        </authorList>
    </citation>
    <scope>NUCLEOTIDE SEQUENCE [LARGE SCALE GENOMIC DNA]</scope>
    <source>
        <strain evidence="2 3">FP101781</strain>
    </source>
</reference>
<proteinExistence type="predicted"/>
<organism evidence="2 3">
    <name type="scientific">Coprinellus micaceus</name>
    <name type="common">Glistening ink-cap mushroom</name>
    <name type="synonym">Coprinus micaceus</name>
    <dbReference type="NCBI Taxonomy" id="71717"/>
    <lineage>
        <taxon>Eukaryota</taxon>
        <taxon>Fungi</taxon>
        <taxon>Dikarya</taxon>
        <taxon>Basidiomycota</taxon>
        <taxon>Agaricomycotina</taxon>
        <taxon>Agaricomycetes</taxon>
        <taxon>Agaricomycetidae</taxon>
        <taxon>Agaricales</taxon>
        <taxon>Agaricineae</taxon>
        <taxon>Psathyrellaceae</taxon>
        <taxon>Coprinellus</taxon>
    </lineage>
</organism>
<feature type="region of interest" description="Disordered" evidence="1">
    <location>
        <begin position="226"/>
        <end position="248"/>
    </location>
</feature>
<comment type="caution">
    <text evidence="2">The sequence shown here is derived from an EMBL/GenBank/DDBJ whole genome shotgun (WGS) entry which is preliminary data.</text>
</comment>
<protein>
    <submittedName>
        <fullName evidence="2">Uncharacterized protein</fullName>
    </submittedName>
</protein>
<feature type="compositionally biased region" description="Polar residues" evidence="1">
    <location>
        <begin position="226"/>
        <end position="241"/>
    </location>
</feature>
<gene>
    <name evidence="2" type="ORF">FA13DRAFT_1620223</name>
</gene>
<sequence>MDILSSPLPHISVSLAPPEEIPVEPYSPFANSSFALPQPEDAWRPVHLTPPPTHTSFRKQHLSPLGASKCSPEERPKQTGRGLDRARFEALLSSSKEKPLPPKKDGTDLRREVALKAHQNKQAGRRALFLSKVLAPPSPAATVTPKTPPESPAIFHYSLPSPGLVSPIAHYEALQEQDGINQPWVEQVDFKLLSKPKPRFAPLSKPRQPLPSLEQISARLNCQRVSRNQQVSRNDTVTQSAPPMPSESAPRLVVGRLRMPVRNSTMPTPTITVSEFNDKDSEAEFDTTRPPKSPLLITPSNLQVTTTPVPRTRSVSPTKLTQANLMALNSRESRSSAMLSTLRRRTQSNNLHQPIPRPTVHLNEADPCKAFRRHSAPPDSMDLSRRSGFEHPILRLPGAF</sequence>
<evidence type="ECO:0000256" key="1">
    <source>
        <dbReference type="SAM" id="MobiDB-lite"/>
    </source>
</evidence>
<dbReference type="EMBL" id="QPFP01000002">
    <property type="protein sequence ID" value="TEB39178.1"/>
    <property type="molecule type" value="Genomic_DNA"/>
</dbReference>
<evidence type="ECO:0000313" key="2">
    <source>
        <dbReference type="EMBL" id="TEB39178.1"/>
    </source>
</evidence>